<reference evidence="2" key="1">
    <citation type="journal article" date="2017" name="Nat. Microbiol.">
        <title>Global analysis of biosynthetic gene clusters reveals vast potential of secondary metabolite production in Penicillium species.</title>
        <authorList>
            <person name="Nielsen J.C."/>
            <person name="Grijseels S."/>
            <person name="Prigent S."/>
            <person name="Ji B."/>
            <person name="Dainat J."/>
            <person name="Nielsen K.F."/>
            <person name="Frisvad J.C."/>
            <person name="Workman M."/>
            <person name="Nielsen J."/>
        </authorList>
    </citation>
    <scope>NUCLEOTIDE SEQUENCE [LARGE SCALE GENOMIC DNA]</scope>
    <source>
        <strain evidence="2">IBT 31811</strain>
    </source>
</reference>
<comment type="caution">
    <text evidence="1">The sequence shown here is derived from an EMBL/GenBank/DDBJ whole genome shotgun (WGS) entry which is preliminary data.</text>
</comment>
<accession>A0A1V6QD58</accession>
<protein>
    <submittedName>
        <fullName evidence="1">Uncharacterized protein</fullName>
    </submittedName>
</protein>
<dbReference type="AlphaFoldDB" id="A0A1V6QD58"/>
<name>A0A1V6QD58_9EURO</name>
<dbReference type="Proteomes" id="UP000191672">
    <property type="component" value="Unassembled WGS sequence"/>
</dbReference>
<gene>
    <name evidence="1" type="ORF">PENANT_c006G02876</name>
</gene>
<organism evidence="1 2">
    <name type="scientific">Penicillium antarcticum</name>
    <dbReference type="NCBI Taxonomy" id="416450"/>
    <lineage>
        <taxon>Eukaryota</taxon>
        <taxon>Fungi</taxon>
        <taxon>Dikarya</taxon>
        <taxon>Ascomycota</taxon>
        <taxon>Pezizomycotina</taxon>
        <taxon>Eurotiomycetes</taxon>
        <taxon>Eurotiomycetidae</taxon>
        <taxon>Eurotiales</taxon>
        <taxon>Aspergillaceae</taxon>
        <taxon>Penicillium</taxon>
    </lineage>
</organism>
<evidence type="ECO:0000313" key="2">
    <source>
        <dbReference type="Proteomes" id="UP000191672"/>
    </source>
</evidence>
<sequence length="27" mass="3006">MACPGFCRISRQRKIPSNLTLTAVNVE</sequence>
<dbReference type="EMBL" id="MDYN01000006">
    <property type="protein sequence ID" value="OQD87141.1"/>
    <property type="molecule type" value="Genomic_DNA"/>
</dbReference>
<keyword evidence="2" id="KW-1185">Reference proteome</keyword>
<proteinExistence type="predicted"/>
<evidence type="ECO:0000313" key="1">
    <source>
        <dbReference type="EMBL" id="OQD87141.1"/>
    </source>
</evidence>